<evidence type="ECO:0000256" key="1">
    <source>
        <dbReference type="ARBA" id="ARBA00022723"/>
    </source>
</evidence>
<dbReference type="EMBL" id="GDHC01005036">
    <property type="protein sequence ID" value="JAQ13593.1"/>
    <property type="molecule type" value="Transcribed_RNA"/>
</dbReference>
<evidence type="ECO:0000313" key="8">
    <source>
        <dbReference type="EMBL" id="JAQ13593.1"/>
    </source>
</evidence>
<dbReference type="AlphaFoldDB" id="A0A0A9XAR4"/>
<sequence>MPEVGSLNQRTTLETSNDVVRETLIFSEVVKNENFNAEDHVIFVVPDSSDLVTTEGETTSFVIPSSEGDVSGSSYDTSELRETIKSNFLVIAKLLPSKSPPPLVSLPLKESNGIVEEEAADEGIVIQRISNLPKTLLPKPTPSKAARQPKAPRQSNGKNQSSIKQESPEIFGKMFPASYNEVLWKQIREIIYFKCGKETTDDTEVIQGINCPHCRKKPTSMNKLKEHLQNCHTYSTTKRKSSCPSGKNVIKKMLYRCQYCDEAFISTGMRDSHECSLAAKPLEHLGDITKSHPNTCSICYQEFGSRSELSIHLELDHPESSQVPIEVQNPPKAVAPAPPKPTIPSISKYVSCKICHKKISTSILEEHLRRHQGKPPSSAPPPPPQLSEQANKDGQDSDDEPVVICPICDVEVESAMLDNHVNSHYKPSLDDQSPDSEVHIALCAACSEEFKVHPGETVTKCKNCR</sequence>
<reference evidence="7" key="1">
    <citation type="journal article" date="2014" name="PLoS ONE">
        <title>Transcriptome-Based Identification of ABC Transporters in the Western Tarnished Plant Bug Lygus hesperus.</title>
        <authorList>
            <person name="Hull J.J."/>
            <person name="Chaney K."/>
            <person name="Geib S.M."/>
            <person name="Fabrick J.A."/>
            <person name="Brent C.S."/>
            <person name="Walsh D."/>
            <person name="Lavine L.C."/>
        </authorList>
    </citation>
    <scope>NUCLEOTIDE SEQUENCE</scope>
</reference>
<feature type="region of interest" description="Disordered" evidence="5">
    <location>
        <begin position="367"/>
        <end position="398"/>
    </location>
</feature>
<dbReference type="SMART" id="SM00355">
    <property type="entry name" value="ZnF_C2H2"/>
    <property type="match status" value="4"/>
</dbReference>
<evidence type="ECO:0000313" key="7">
    <source>
        <dbReference type="EMBL" id="JAG14155.1"/>
    </source>
</evidence>
<reference evidence="8" key="3">
    <citation type="journal article" date="2016" name="Gigascience">
        <title>De novo construction of an expanded transcriptome assembly for the western tarnished plant bug, Lygus hesperus.</title>
        <authorList>
            <person name="Tassone E.E."/>
            <person name="Geib S.M."/>
            <person name="Hall B."/>
            <person name="Fabrick J.A."/>
            <person name="Brent C.S."/>
            <person name="Hull J.J."/>
        </authorList>
    </citation>
    <scope>NUCLEOTIDE SEQUENCE</scope>
</reference>
<evidence type="ECO:0000256" key="5">
    <source>
        <dbReference type="SAM" id="MobiDB-lite"/>
    </source>
</evidence>
<dbReference type="GO" id="GO:0000981">
    <property type="term" value="F:DNA-binding transcription factor activity, RNA polymerase II-specific"/>
    <property type="evidence" value="ECO:0007669"/>
    <property type="project" value="TreeGrafter"/>
</dbReference>
<keyword evidence="3" id="KW-0863">Zinc-finger</keyword>
<accession>A0A0A9XAR4</accession>
<feature type="compositionally biased region" description="Polar residues" evidence="5">
    <location>
        <begin position="153"/>
        <end position="165"/>
    </location>
</feature>
<dbReference type="PROSITE" id="PS00028">
    <property type="entry name" value="ZINC_FINGER_C2H2_1"/>
    <property type="match status" value="1"/>
</dbReference>
<dbReference type="GO" id="GO:0005634">
    <property type="term" value="C:nucleus"/>
    <property type="evidence" value="ECO:0007669"/>
    <property type="project" value="TreeGrafter"/>
</dbReference>
<dbReference type="GO" id="GO:0000977">
    <property type="term" value="F:RNA polymerase II transcription regulatory region sequence-specific DNA binding"/>
    <property type="evidence" value="ECO:0007669"/>
    <property type="project" value="TreeGrafter"/>
</dbReference>
<proteinExistence type="predicted"/>
<name>A0A0A9XAR4_LYGHE</name>
<keyword evidence="1" id="KW-0479">Metal-binding</keyword>
<evidence type="ECO:0000313" key="9">
    <source>
        <dbReference type="EMBL" id="JAQ16221.1"/>
    </source>
</evidence>
<dbReference type="Gene3D" id="3.30.160.60">
    <property type="entry name" value="Classic Zinc Finger"/>
    <property type="match status" value="1"/>
</dbReference>
<evidence type="ECO:0000259" key="6">
    <source>
        <dbReference type="PROSITE" id="PS00028"/>
    </source>
</evidence>
<evidence type="ECO:0000256" key="3">
    <source>
        <dbReference type="ARBA" id="ARBA00022771"/>
    </source>
</evidence>
<dbReference type="EMBL" id="GDHC01002408">
    <property type="protein sequence ID" value="JAQ16221.1"/>
    <property type="molecule type" value="Transcribed_RNA"/>
</dbReference>
<protein>
    <recommendedName>
        <fullName evidence="6">C2H2-type domain-containing protein</fullName>
    </recommendedName>
</protein>
<dbReference type="GO" id="GO:0008270">
    <property type="term" value="F:zinc ion binding"/>
    <property type="evidence" value="ECO:0007669"/>
    <property type="project" value="UniProtKB-KW"/>
</dbReference>
<keyword evidence="2" id="KW-0677">Repeat</keyword>
<feature type="region of interest" description="Disordered" evidence="5">
    <location>
        <begin position="135"/>
        <end position="167"/>
    </location>
</feature>
<dbReference type="EMBL" id="GBHO01029449">
    <property type="protein sequence ID" value="JAG14155.1"/>
    <property type="molecule type" value="Transcribed_RNA"/>
</dbReference>
<keyword evidence="4" id="KW-0862">Zinc</keyword>
<evidence type="ECO:0000256" key="4">
    <source>
        <dbReference type="ARBA" id="ARBA00022833"/>
    </source>
</evidence>
<dbReference type="PANTHER" id="PTHR24409:SF295">
    <property type="entry name" value="AZ2-RELATED"/>
    <property type="match status" value="1"/>
</dbReference>
<organism evidence="7">
    <name type="scientific">Lygus hesperus</name>
    <name type="common">Western plant bug</name>
    <dbReference type="NCBI Taxonomy" id="30085"/>
    <lineage>
        <taxon>Eukaryota</taxon>
        <taxon>Metazoa</taxon>
        <taxon>Ecdysozoa</taxon>
        <taxon>Arthropoda</taxon>
        <taxon>Hexapoda</taxon>
        <taxon>Insecta</taxon>
        <taxon>Pterygota</taxon>
        <taxon>Neoptera</taxon>
        <taxon>Paraneoptera</taxon>
        <taxon>Hemiptera</taxon>
        <taxon>Heteroptera</taxon>
        <taxon>Panheteroptera</taxon>
        <taxon>Cimicomorpha</taxon>
        <taxon>Miridae</taxon>
        <taxon>Mirini</taxon>
        <taxon>Lygus</taxon>
    </lineage>
</organism>
<evidence type="ECO:0000256" key="2">
    <source>
        <dbReference type="ARBA" id="ARBA00022737"/>
    </source>
</evidence>
<gene>
    <name evidence="7" type="ORF">CM83_67482</name>
    <name evidence="8" type="ORF">g.71192</name>
    <name evidence="9" type="ORF">g.71193</name>
</gene>
<feature type="domain" description="C2H2-type" evidence="6">
    <location>
        <begin position="296"/>
        <end position="317"/>
    </location>
</feature>
<reference evidence="7" key="2">
    <citation type="submission" date="2014-07" db="EMBL/GenBank/DDBJ databases">
        <authorList>
            <person name="Hull J."/>
        </authorList>
    </citation>
    <scope>NUCLEOTIDE SEQUENCE</scope>
</reference>
<dbReference type="PANTHER" id="PTHR24409">
    <property type="entry name" value="ZINC FINGER PROTEIN 142"/>
    <property type="match status" value="1"/>
</dbReference>
<dbReference type="InterPro" id="IPR013087">
    <property type="entry name" value="Znf_C2H2_type"/>
</dbReference>